<organism evidence="8 9">
    <name type="scientific">Mucilaginibacter mallensis</name>
    <dbReference type="NCBI Taxonomy" id="652787"/>
    <lineage>
        <taxon>Bacteria</taxon>
        <taxon>Pseudomonadati</taxon>
        <taxon>Bacteroidota</taxon>
        <taxon>Sphingobacteriia</taxon>
        <taxon>Sphingobacteriales</taxon>
        <taxon>Sphingobacteriaceae</taxon>
        <taxon>Mucilaginibacter</taxon>
    </lineage>
</organism>
<keyword evidence="3 6" id="KW-0808">Transferase</keyword>
<keyword evidence="5 6" id="KW-0067">ATP-binding</keyword>
<dbReference type="GO" id="GO:0070814">
    <property type="term" value="P:hydrogen sulfide biosynthetic process"/>
    <property type="evidence" value="ECO:0007669"/>
    <property type="project" value="UniProtKB-UniPathway"/>
</dbReference>
<sequence length="176" mass="19925">MIILLCGLSGAGKTTLAYSVKNKLDELGKHTEILDGDEYRKMLFKELGYSQHDRMENIRRLGFIAGKLSKHGIITIISAINPYQEIRNELVNTYHDVRTVFVDCPIDILTRRDTKGLYARAQLPDNHPNKLHNLTGVNDRFDVVLKPDLHILTGIQTLTESTELLFSLITNQLIPA</sequence>
<dbReference type="Gene3D" id="3.40.50.300">
    <property type="entry name" value="P-loop containing nucleotide triphosphate hydrolases"/>
    <property type="match status" value="1"/>
</dbReference>
<comment type="pathway">
    <text evidence="6">Sulfur metabolism; hydrogen sulfide biosynthesis; sulfite from sulfate: step 2/3.</text>
</comment>
<dbReference type="InterPro" id="IPR050512">
    <property type="entry name" value="Sulf_AdTrans/APS_kinase"/>
</dbReference>
<evidence type="ECO:0000313" key="8">
    <source>
        <dbReference type="EMBL" id="SDT60928.1"/>
    </source>
</evidence>
<dbReference type="OrthoDB" id="9804504at2"/>
<dbReference type="SUPFAM" id="SSF52540">
    <property type="entry name" value="P-loop containing nucleoside triphosphate hydrolases"/>
    <property type="match status" value="1"/>
</dbReference>
<evidence type="ECO:0000256" key="1">
    <source>
        <dbReference type="ARBA" id="ARBA00001823"/>
    </source>
</evidence>
<dbReference type="InterPro" id="IPR027417">
    <property type="entry name" value="P-loop_NTPase"/>
</dbReference>
<evidence type="ECO:0000256" key="6">
    <source>
        <dbReference type="RuleBase" id="RU004347"/>
    </source>
</evidence>
<dbReference type="AlphaFoldDB" id="A0A1H2BRU7"/>
<dbReference type="GO" id="GO:0019379">
    <property type="term" value="P:sulfate assimilation, phosphoadenylyl sulfate reduction by phosphoadenylyl-sulfate reductase (thioredoxin)"/>
    <property type="evidence" value="ECO:0007669"/>
    <property type="project" value="TreeGrafter"/>
</dbReference>
<dbReference type="InterPro" id="IPR059117">
    <property type="entry name" value="APS_kinase_dom"/>
</dbReference>
<name>A0A1H2BRU7_MUCMA</name>
<dbReference type="PANTHER" id="PTHR42700">
    <property type="entry name" value="SULFATE ADENYLYLTRANSFERASE"/>
    <property type="match status" value="1"/>
</dbReference>
<dbReference type="GO" id="GO:0004781">
    <property type="term" value="F:sulfate adenylyltransferase (ATP) activity"/>
    <property type="evidence" value="ECO:0007669"/>
    <property type="project" value="TreeGrafter"/>
</dbReference>
<evidence type="ECO:0000313" key="9">
    <source>
        <dbReference type="Proteomes" id="UP000199679"/>
    </source>
</evidence>
<dbReference type="InterPro" id="IPR002891">
    <property type="entry name" value="APS"/>
</dbReference>
<dbReference type="NCBIfam" id="TIGR00455">
    <property type="entry name" value="apsK"/>
    <property type="match status" value="1"/>
</dbReference>
<keyword evidence="4 6" id="KW-0547">Nucleotide-binding</keyword>
<dbReference type="UniPathway" id="UPA00140">
    <property type="reaction ID" value="UER00205"/>
</dbReference>
<dbReference type="Proteomes" id="UP000199679">
    <property type="component" value="Chromosome I"/>
</dbReference>
<keyword evidence="9" id="KW-1185">Reference proteome</keyword>
<accession>A0A1H2BRU7</accession>
<evidence type="ECO:0000256" key="2">
    <source>
        <dbReference type="ARBA" id="ARBA00012121"/>
    </source>
</evidence>
<dbReference type="Pfam" id="PF01583">
    <property type="entry name" value="APS_kinase"/>
    <property type="match status" value="1"/>
</dbReference>
<gene>
    <name evidence="8" type="ORF">SAMN05216490_4306</name>
</gene>
<comment type="catalytic activity">
    <reaction evidence="1 6">
        <text>adenosine 5'-phosphosulfate + ATP = 3'-phosphoadenylyl sulfate + ADP + H(+)</text>
        <dbReference type="Rhea" id="RHEA:24152"/>
        <dbReference type="ChEBI" id="CHEBI:15378"/>
        <dbReference type="ChEBI" id="CHEBI:30616"/>
        <dbReference type="ChEBI" id="CHEBI:58243"/>
        <dbReference type="ChEBI" id="CHEBI:58339"/>
        <dbReference type="ChEBI" id="CHEBI:456216"/>
        <dbReference type="EC" id="2.7.1.25"/>
    </reaction>
</comment>
<evidence type="ECO:0000256" key="5">
    <source>
        <dbReference type="ARBA" id="ARBA00022840"/>
    </source>
</evidence>
<dbReference type="EMBL" id="LT629740">
    <property type="protein sequence ID" value="SDT60928.1"/>
    <property type="molecule type" value="Genomic_DNA"/>
</dbReference>
<dbReference type="GO" id="GO:0005737">
    <property type="term" value="C:cytoplasm"/>
    <property type="evidence" value="ECO:0007669"/>
    <property type="project" value="TreeGrafter"/>
</dbReference>
<dbReference type="GO" id="GO:0004020">
    <property type="term" value="F:adenylylsulfate kinase activity"/>
    <property type="evidence" value="ECO:0007669"/>
    <property type="project" value="UniProtKB-EC"/>
</dbReference>
<dbReference type="RefSeq" id="WP_091377935.1">
    <property type="nucleotide sequence ID" value="NZ_LT629740.1"/>
</dbReference>
<feature type="domain" description="APS kinase" evidence="7">
    <location>
        <begin position="2"/>
        <end position="151"/>
    </location>
</feature>
<dbReference type="GO" id="GO:0005524">
    <property type="term" value="F:ATP binding"/>
    <property type="evidence" value="ECO:0007669"/>
    <property type="project" value="UniProtKB-KW"/>
</dbReference>
<proteinExistence type="inferred from homology"/>
<reference evidence="8 9" key="1">
    <citation type="submission" date="2016-10" db="EMBL/GenBank/DDBJ databases">
        <authorList>
            <person name="de Groot N.N."/>
        </authorList>
    </citation>
    <scope>NUCLEOTIDE SEQUENCE [LARGE SCALE GENOMIC DNA]</scope>
    <source>
        <strain evidence="8 9">MP1X4</strain>
    </source>
</reference>
<dbReference type="PANTHER" id="PTHR42700:SF1">
    <property type="entry name" value="SULFATE ADENYLYLTRANSFERASE"/>
    <property type="match status" value="1"/>
</dbReference>
<dbReference type="CDD" id="cd02027">
    <property type="entry name" value="APSK"/>
    <property type="match status" value="1"/>
</dbReference>
<dbReference type="GO" id="GO:0010134">
    <property type="term" value="P:sulfate assimilation via adenylyl sulfate reduction"/>
    <property type="evidence" value="ECO:0007669"/>
    <property type="project" value="TreeGrafter"/>
</dbReference>
<dbReference type="STRING" id="652787.SAMN05216490_4306"/>
<evidence type="ECO:0000259" key="7">
    <source>
        <dbReference type="Pfam" id="PF01583"/>
    </source>
</evidence>
<comment type="similarity">
    <text evidence="6">Belongs to the APS kinase family.</text>
</comment>
<dbReference type="EC" id="2.7.1.25" evidence="2 6"/>
<comment type="function">
    <text evidence="6">Catalyzes the synthesis of activated sulfate.</text>
</comment>
<keyword evidence="6 8" id="KW-0418">Kinase</keyword>
<evidence type="ECO:0000256" key="4">
    <source>
        <dbReference type="ARBA" id="ARBA00022741"/>
    </source>
</evidence>
<evidence type="ECO:0000256" key="3">
    <source>
        <dbReference type="ARBA" id="ARBA00022679"/>
    </source>
</evidence>
<protein>
    <recommendedName>
        <fullName evidence="2 6">Adenylyl-sulfate kinase</fullName>
        <ecNumber evidence="2 6">2.7.1.25</ecNumber>
    </recommendedName>
</protein>